<keyword evidence="9 14" id="KW-0408">Iron</keyword>
<keyword evidence="3 14" id="KW-0813">Transport</keyword>
<comment type="similarity">
    <text evidence="14">Belongs to the TRAFAC class TrmE-Era-EngA-EngB-Septin-like GTPase superfamily. FeoB GTPase (TC 9.A.8) family.</text>
</comment>
<sequence>MPERAVKSCCGTDDGHPGKRRGADGGEGRAGGPVARRGPGLRTAPVVVLVGNPNVGKSMLFNALTGARQHVGNWPGKTVRVARGTWRPDDPEDPEAAAGPAAADRPGGAVELVDLPGTYSLVPRSPDEELTRDLLTGHPDDRHPDDRPSDDRPSDAGRSAEARPDLVVIAADAANLARNLYLIAEVRETGVRCVVALTMTDVAAARGIAIDVAALAAELGVPVVPVVPRRRQGLAGLAAAVRRELSADGPPCPFVLQPGAAPGHPGAASAGPAATGPPYPAREAGSPHPAHEAGPPPPAREADEPHPARTAEPPPPDRDDRSPHEDSDAGLLRAEARYAWVHEVLAAVRTQRHGGAGHGRTLSDRVDRVLTSRWLGIPLFLGVMWLVFTATTTLAKPLQDGLEAFFDGPVAGAASGGLDALGAPAWLRGLLVDGVIGGVGQLLTFVPLMIIMFVLLAVLEDSGYMARAAFVVDRAMRRLGLPGRAFLPIIVGFGCNVPALAGLRILGNPRQRLLVGMIIPYVSCSARLTVYVLLAGVFFGSAAGTVVFAMYVVSILLVLTIGLLLRRTLFRELRGEALVLELPPYRLPTFRVVGTQTWLKLTGFLRTASGIIVATVTAVWLLSAIPAGAAPGTGFGAAPIEQSVFGATSRAVAPVFAPAGFGDWHAAAALGTGFVAKEAVVATVAQTYGARQPDDAGPSGDGGELGTRLRATFTASSGGHPLPAVLAFLVFLLAYTPCMTTIATQWQEMGRRMTLLSNGLQLAVAWLLAVGVFQIGRLWW</sequence>
<keyword evidence="4" id="KW-1003">Cell membrane</keyword>
<evidence type="ECO:0000256" key="13">
    <source>
        <dbReference type="NCBIfam" id="TIGR00437"/>
    </source>
</evidence>
<dbReference type="EMBL" id="JBIRGH010000011">
    <property type="protein sequence ID" value="MFH8586594.1"/>
    <property type="molecule type" value="Genomic_DNA"/>
</dbReference>
<keyword evidence="12 14" id="KW-0472">Membrane</keyword>
<evidence type="ECO:0000256" key="5">
    <source>
        <dbReference type="ARBA" id="ARBA00022496"/>
    </source>
</evidence>
<evidence type="ECO:0000256" key="3">
    <source>
        <dbReference type="ARBA" id="ARBA00022448"/>
    </source>
</evidence>
<evidence type="ECO:0000256" key="4">
    <source>
        <dbReference type="ARBA" id="ARBA00022475"/>
    </source>
</evidence>
<accession>A0ABW7REV7</accession>
<feature type="transmembrane region" description="Helical" evidence="14">
    <location>
        <begin position="722"/>
        <end position="743"/>
    </location>
</feature>
<dbReference type="InterPro" id="IPR027417">
    <property type="entry name" value="P-loop_NTPase"/>
</dbReference>
<reference evidence="17 18" key="1">
    <citation type="submission" date="2024-10" db="EMBL/GenBank/DDBJ databases">
        <title>The Natural Products Discovery Center: Release of the First 8490 Sequenced Strains for Exploring Actinobacteria Biosynthetic Diversity.</title>
        <authorList>
            <person name="Kalkreuter E."/>
            <person name="Kautsar S.A."/>
            <person name="Yang D."/>
            <person name="Bader C.D."/>
            <person name="Teijaro C.N."/>
            <person name="Fluegel L."/>
            <person name="Davis C.M."/>
            <person name="Simpson J.R."/>
            <person name="Lauterbach L."/>
            <person name="Steele A.D."/>
            <person name="Gui C."/>
            <person name="Meng S."/>
            <person name="Li G."/>
            <person name="Viehrig K."/>
            <person name="Ye F."/>
            <person name="Su P."/>
            <person name="Kiefer A.F."/>
            <person name="Nichols A."/>
            <person name="Cepeda A.J."/>
            <person name="Yan W."/>
            <person name="Fan B."/>
            <person name="Jiang Y."/>
            <person name="Adhikari A."/>
            <person name="Zheng C.-J."/>
            <person name="Schuster L."/>
            <person name="Cowan T.M."/>
            <person name="Smanski M.J."/>
            <person name="Chevrette M.G."/>
            <person name="De Carvalho L.P.S."/>
            <person name="Shen B."/>
        </authorList>
    </citation>
    <scope>NUCLEOTIDE SEQUENCE [LARGE SCALE GENOMIC DNA]</scope>
    <source>
        <strain evidence="17 18">NPDC018013</strain>
    </source>
</reference>
<keyword evidence="5 14" id="KW-0410">Iron transport</keyword>
<evidence type="ECO:0000256" key="11">
    <source>
        <dbReference type="ARBA" id="ARBA00023134"/>
    </source>
</evidence>
<dbReference type="InterPro" id="IPR050860">
    <property type="entry name" value="FeoB_GTPase"/>
</dbReference>
<dbReference type="Pfam" id="PF07670">
    <property type="entry name" value="Gate"/>
    <property type="match status" value="2"/>
</dbReference>
<feature type="transmembrane region" description="Helical" evidence="14">
    <location>
        <begin position="604"/>
        <end position="625"/>
    </location>
</feature>
<feature type="compositionally biased region" description="Low complexity" evidence="15">
    <location>
        <begin position="96"/>
        <end position="109"/>
    </location>
</feature>
<comment type="function">
    <text evidence="1 14">Probable transporter of a GTP-driven Fe(2+) uptake system.</text>
</comment>
<keyword evidence="11 14" id="KW-0342">GTP-binding</keyword>
<feature type="transmembrane region" description="Helical" evidence="14">
    <location>
        <begin position="545"/>
        <end position="565"/>
    </location>
</feature>
<evidence type="ECO:0000256" key="12">
    <source>
        <dbReference type="ARBA" id="ARBA00023136"/>
    </source>
</evidence>
<feature type="region of interest" description="Disordered" evidence="15">
    <location>
        <begin position="83"/>
        <end position="161"/>
    </location>
</feature>
<dbReference type="NCBIfam" id="TIGR00437">
    <property type="entry name" value="feoB"/>
    <property type="match status" value="1"/>
</dbReference>
<feature type="transmembrane region" description="Helical" evidence="14">
    <location>
        <begin position="374"/>
        <end position="395"/>
    </location>
</feature>
<keyword evidence="10" id="KW-0406">Ion transport</keyword>
<feature type="domain" description="FeoB-type G" evidence="16">
    <location>
        <begin position="44"/>
        <end position="247"/>
    </location>
</feature>
<evidence type="ECO:0000256" key="14">
    <source>
        <dbReference type="RuleBase" id="RU362098"/>
    </source>
</evidence>
<feature type="compositionally biased region" description="Low complexity" evidence="15">
    <location>
        <begin position="258"/>
        <end position="274"/>
    </location>
</feature>
<evidence type="ECO:0000256" key="8">
    <source>
        <dbReference type="ARBA" id="ARBA00022989"/>
    </source>
</evidence>
<gene>
    <name evidence="17" type="primary">feoB</name>
    <name evidence="17" type="ORF">ACH4GP_19710</name>
</gene>
<organism evidence="17 18">
    <name type="scientific">Streptomyces celluloflavus</name>
    <dbReference type="NCBI Taxonomy" id="58344"/>
    <lineage>
        <taxon>Bacteria</taxon>
        <taxon>Bacillati</taxon>
        <taxon>Actinomycetota</taxon>
        <taxon>Actinomycetes</taxon>
        <taxon>Kitasatosporales</taxon>
        <taxon>Streptomycetaceae</taxon>
        <taxon>Streptomyces</taxon>
    </lineage>
</organism>
<feature type="compositionally biased region" description="Basic and acidic residues" evidence="15">
    <location>
        <begin position="138"/>
        <end position="161"/>
    </location>
</feature>
<feature type="compositionally biased region" description="Basic and acidic residues" evidence="15">
    <location>
        <begin position="300"/>
        <end position="327"/>
    </location>
</feature>
<dbReference type="PROSITE" id="PS51711">
    <property type="entry name" value="G_FEOB"/>
    <property type="match status" value="1"/>
</dbReference>
<dbReference type="Gene3D" id="3.40.50.300">
    <property type="entry name" value="P-loop containing nucleotide triphosphate hydrolases"/>
    <property type="match status" value="1"/>
</dbReference>
<keyword evidence="18" id="KW-1185">Reference proteome</keyword>
<feature type="region of interest" description="Disordered" evidence="15">
    <location>
        <begin position="1"/>
        <end position="38"/>
    </location>
</feature>
<dbReference type="RefSeq" id="WP_397673656.1">
    <property type="nucleotide sequence ID" value="NZ_JBIRGH010000011.1"/>
</dbReference>
<protein>
    <recommendedName>
        <fullName evidence="13 14">Ferrous iron transport protein B</fullName>
    </recommendedName>
</protein>
<proteinExistence type="inferred from homology"/>
<feature type="transmembrane region" description="Helical" evidence="14">
    <location>
        <begin position="485"/>
        <end position="506"/>
    </location>
</feature>
<feature type="transmembrane region" description="Helical" evidence="14">
    <location>
        <begin position="755"/>
        <end position="775"/>
    </location>
</feature>
<evidence type="ECO:0000256" key="9">
    <source>
        <dbReference type="ARBA" id="ARBA00023004"/>
    </source>
</evidence>
<evidence type="ECO:0000256" key="1">
    <source>
        <dbReference type="ARBA" id="ARBA00003926"/>
    </source>
</evidence>
<name>A0ABW7REV7_9ACTN</name>
<evidence type="ECO:0000313" key="18">
    <source>
        <dbReference type="Proteomes" id="UP001610990"/>
    </source>
</evidence>
<feature type="compositionally biased region" description="Basic and acidic residues" evidence="15">
    <location>
        <begin position="13"/>
        <end position="27"/>
    </location>
</feature>
<keyword evidence="8 14" id="KW-1133">Transmembrane helix</keyword>
<evidence type="ECO:0000256" key="10">
    <source>
        <dbReference type="ARBA" id="ARBA00023065"/>
    </source>
</evidence>
<evidence type="ECO:0000256" key="15">
    <source>
        <dbReference type="SAM" id="MobiDB-lite"/>
    </source>
</evidence>
<dbReference type="InterPro" id="IPR003373">
    <property type="entry name" value="Fe2_transport_prot-B"/>
</dbReference>
<keyword evidence="6 14" id="KW-0812">Transmembrane</keyword>
<dbReference type="Proteomes" id="UP001610990">
    <property type="component" value="Unassembled WGS sequence"/>
</dbReference>
<evidence type="ECO:0000256" key="7">
    <source>
        <dbReference type="ARBA" id="ARBA00022741"/>
    </source>
</evidence>
<feature type="transmembrane region" description="Helical" evidence="14">
    <location>
        <begin position="435"/>
        <end position="459"/>
    </location>
</feature>
<dbReference type="InterPro" id="IPR011642">
    <property type="entry name" value="Gate_dom"/>
</dbReference>
<evidence type="ECO:0000259" key="16">
    <source>
        <dbReference type="PROSITE" id="PS51711"/>
    </source>
</evidence>
<dbReference type="PANTHER" id="PTHR43185:SF1">
    <property type="entry name" value="FE(2+) TRANSPORTER FEOB"/>
    <property type="match status" value="1"/>
</dbReference>
<feature type="transmembrane region" description="Helical" evidence="14">
    <location>
        <begin position="518"/>
        <end position="539"/>
    </location>
</feature>
<dbReference type="PANTHER" id="PTHR43185">
    <property type="entry name" value="FERROUS IRON TRANSPORT PROTEIN B"/>
    <property type="match status" value="1"/>
</dbReference>
<feature type="region of interest" description="Disordered" evidence="15">
    <location>
        <begin position="253"/>
        <end position="328"/>
    </location>
</feature>
<dbReference type="InterPro" id="IPR011640">
    <property type="entry name" value="Fe2_transport_prot_B_C"/>
</dbReference>
<dbReference type="SUPFAM" id="SSF52540">
    <property type="entry name" value="P-loop containing nucleoside triphosphate hydrolases"/>
    <property type="match status" value="1"/>
</dbReference>
<dbReference type="Pfam" id="PF02421">
    <property type="entry name" value="FeoB_N"/>
    <property type="match status" value="2"/>
</dbReference>
<dbReference type="InterPro" id="IPR030389">
    <property type="entry name" value="G_FEOB_dom"/>
</dbReference>
<comment type="subcellular location">
    <subcellularLocation>
        <location evidence="14">Cell inner membrane</location>
        <topology evidence="14">Multi-pass membrane protein</topology>
    </subcellularLocation>
    <subcellularLocation>
        <location evidence="2">Cell membrane</location>
        <topology evidence="2">Multi-pass membrane protein</topology>
    </subcellularLocation>
</comment>
<keyword evidence="7" id="KW-0547">Nucleotide-binding</keyword>
<comment type="caution">
    <text evidence="17">The sequence shown here is derived from an EMBL/GenBank/DDBJ whole genome shotgun (WGS) entry which is preliminary data.</text>
</comment>
<evidence type="ECO:0000313" key="17">
    <source>
        <dbReference type="EMBL" id="MFH8586594.1"/>
    </source>
</evidence>
<evidence type="ECO:0000256" key="2">
    <source>
        <dbReference type="ARBA" id="ARBA00004651"/>
    </source>
</evidence>
<dbReference type="Pfam" id="PF07664">
    <property type="entry name" value="FeoB_C"/>
    <property type="match status" value="1"/>
</dbReference>
<evidence type="ECO:0000256" key="6">
    <source>
        <dbReference type="ARBA" id="ARBA00022692"/>
    </source>
</evidence>